<evidence type="ECO:0000313" key="6">
    <source>
        <dbReference type="EMBL" id="CBY40519.1"/>
    </source>
</evidence>
<proteinExistence type="predicted"/>
<organism evidence="6">
    <name type="scientific">Oikopleura dioica</name>
    <name type="common">Tunicate</name>
    <dbReference type="NCBI Taxonomy" id="34765"/>
    <lineage>
        <taxon>Eukaryota</taxon>
        <taxon>Metazoa</taxon>
        <taxon>Chordata</taxon>
        <taxon>Tunicata</taxon>
        <taxon>Appendicularia</taxon>
        <taxon>Copelata</taxon>
        <taxon>Oikopleuridae</taxon>
        <taxon>Oikopleura</taxon>
    </lineage>
</organism>
<feature type="transmembrane region" description="Helical" evidence="5">
    <location>
        <begin position="175"/>
        <end position="197"/>
    </location>
</feature>
<dbReference type="PANTHER" id="PTHR24064">
    <property type="entry name" value="SOLUTE CARRIER FAMILY 22 MEMBER"/>
    <property type="match status" value="1"/>
</dbReference>
<evidence type="ECO:0000256" key="5">
    <source>
        <dbReference type="SAM" id="Phobius"/>
    </source>
</evidence>
<dbReference type="EMBL" id="FN655966">
    <property type="protein sequence ID" value="CBY40519.1"/>
    <property type="molecule type" value="Genomic_DNA"/>
</dbReference>
<evidence type="ECO:0000256" key="1">
    <source>
        <dbReference type="ARBA" id="ARBA00004141"/>
    </source>
</evidence>
<keyword evidence="4 5" id="KW-0472">Membrane</keyword>
<feature type="transmembrane region" description="Helical" evidence="5">
    <location>
        <begin position="88"/>
        <end position="106"/>
    </location>
</feature>
<evidence type="ECO:0008006" key="7">
    <source>
        <dbReference type="Google" id="ProtNLM"/>
    </source>
</evidence>
<accession>E4YYJ1</accession>
<name>E4YYJ1_OIKDI</name>
<dbReference type="SUPFAM" id="SSF103473">
    <property type="entry name" value="MFS general substrate transporter"/>
    <property type="match status" value="1"/>
</dbReference>
<dbReference type="Gene3D" id="1.20.1250.20">
    <property type="entry name" value="MFS general substrate transporter like domains"/>
    <property type="match status" value="1"/>
</dbReference>
<keyword evidence="2 5" id="KW-0812">Transmembrane</keyword>
<dbReference type="InterPro" id="IPR005828">
    <property type="entry name" value="MFS_sugar_transport-like"/>
</dbReference>
<dbReference type="Pfam" id="PF00083">
    <property type="entry name" value="Sugar_tr"/>
    <property type="match status" value="1"/>
</dbReference>
<feature type="transmembrane region" description="Helical" evidence="5">
    <location>
        <begin position="118"/>
        <end position="136"/>
    </location>
</feature>
<dbReference type="GO" id="GO:0016020">
    <property type="term" value="C:membrane"/>
    <property type="evidence" value="ECO:0007669"/>
    <property type="project" value="UniProtKB-SubCell"/>
</dbReference>
<sequence>MEKVESEDLNVRVKTQLDIVRPPGMRKIVIIELYQWFATTLVFYGLAFGAGNLSGSLLHNNAYNALVEIVAQTVTPFLVDRKIIGRRYGTIITMSIGFLACFGAAACDVLEMENAKRVLAIIGKFGVTGTFACIYIHTSELFPTEVRGIGVGAASAGGRIGGIFAPLVLQFGNKLSWLPFFIFGCLGLGQVITCFLLPETLGQKMLGTIEDAEEFYKNPKAEKRESYMIARKQ</sequence>
<reference evidence="6" key="1">
    <citation type="journal article" date="2010" name="Science">
        <title>Plasticity of animal genome architecture unmasked by rapid evolution of a pelagic tunicate.</title>
        <authorList>
            <person name="Denoeud F."/>
            <person name="Henriet S."/>
            <person name="Mungpakdee S."/>
            <person name="Aury J.M."/>
            <person name="Da Silva C."/>
            <person name="Brinkmann H."/>
            <person name="Mikhaleva J."/>
            <person name="Olsen L.C."/>
            <person name="Jubin C."/>
            <person name="Canestro C."/>
            <person name="Bouquet J.M."/>
            <person name="Danks G."/>
            <person name="Poulain J."/>
            <person name="Campsteijn C."/>
            <person name="Adamski M."/>
            <person name="Cross I."/>
            <person name="Yadetie F."/>
            <person name="Muffato M."/>
            <person name="Louis A."/>
            <person name="Butcher S."/>
            <person name="Tsagkogeorga G."/>
            <person name="Konrad A."/>
            <person name="Singh S."/>
            <person name="Jensen M.F."/>
            <person name="Cong E.H."/>
            <person name="Eikeseth-Otteraa H."/>
            <person name="Noel B."/>
            <person name="Anthouard V."/>
            <person name="Porcel B.M."/>
            <person name="Kachouri-Lafond R."/>
            <person name="Nishino A."/>
            <person name="Ugolini M."/>
            <person name="Chourrout P."/>
            <person name="Nishida H."/>
            <person name="Aasland R."/>
            <person name="Huzurbazar S."/>
            <person name="Westhof E."/>
            <person name="Delsuc F."/>
            <person name="Lehrach H."/>
            <person name="Reinhardt R."/>
            <person name="Weissenbach J."/>
            <person name="Roy S.W."/>
            <person name="Artiguenave F."/>
            <person name="Postlethwait J.H."/>
            <person name="Manak J.R."/>
            <person name="Thompson E.M."/>
            <person name="Jaillon O."/>
            <person name="Du Pasquier L."/>
            <person name="Boudinot P."/>
            <person name="Liberles D.A."/>
            <person name="Volff J.N."/>
            <person name="Philippe H."/>
            <person name="Lenhard B."/>
            <person name="Roest Crollius H."/>
            <person name="Wincker P."/>
            <person name="Chourrout D."/>
        </authorList>
    </citation>
    <scope>NUCLEOTIDE SEQUENCE [LARGE SCALE GENOMIC DNA]</scope>
</reference>
<keyword evidence="3 5" id="KW-1133">Transmembrane helix</keyword>
<evidence type="ECO:0000256" key="2">
    <source>
        <dbReference type="ARBA" id="ARBA00022692"/>
    </source>
</evidence>
<comment type="subcellular location">
    <subcellularLocation>
        <location evidence="1">Membrane</location>
        <topology evidence="1">Multi-pass membrane protein</topology>
    </subcellularLocation>
</comment>
<feature type="transmembrane region" description="Helical" evidence="5">
    <location>
        <begin position="33"/>
        <end position="50"/>
    </location>
</feature>
<evidence type="ECO:0000256" key="3">
    <source>
        <dbReference type="ARBA" id="ARBA00022989"/>
    </source>
</evidence>
<dbReference type="Proteomes" id="UP000011014">
    <property type="component" value="Unassembled WGS sequence"/>
</dbReference>
<dbReference type="AlphaFoldDB" id="E4YYJ1"/>
<protein>
    <recommendedName>
        <fullName evidence="7">Major facilitator superfamily (MFS) profile domain-containing protein</fullName>
    </recommendedName>
</protein>
<dbReference type="InterPro" id="IPR036259">
    <property type="entry name" value="MFS_trans_sf"/>
</dbReference>
<evidence type="ECO:0000256" key="4">
    <source>
        <dbReference type="ARBA" id="ARBA00023136"/>
    </source>
</evidence>
<dbReference type="GO" id="GO:0022857">
    <property type="term" value="F:transmembrane transporter activity"/>
    <property type="evidence" value="ECO:0007669"/>
    <property type="project" value="InterPro"/>
</dbReference>
<gene>
    <name evidence="6" type="ORF">GSOID_T00022534001</name>
</gene>